<keyword evidence="5" id="KW-0809">Transit peptide</keyword>
<name>A0AAW1RXY2_9CHLO</name>
<dbReference type="GO" id="GO:0019898">
    <property type="term" value="C:extrinsic component of membrane"/>
    <property type="evidence" value="ECO:0007669"/>
    <property type="project" value="InterPro"/>
</dbReference>
<keyword evidence="12" id="KW-1185">Reference proteome</keyword>
<accession>A0AAW1RXY2</accession>
<feature type="compositionally biased region" description="Basic and acidic residues" evidence="10">
    <location>
        <begin position="81"/>
        <end position="91"/>
    </location>
</feature>
<dbReference type="InterPro" id="IPR023222">
    <property type="entry name" value="PsbQ-like_dom_sf"/>
</dbReference>
<evidence type="ECO:0000256" key="10">
    <source>
        <dbReference type="SAM" id="MobiDB-lite"/>
    </source>
</evidence>
<keyword evidence="2" id="KW-0150">Chloroplast</keyword>
<evidence type="ECO:0000256" key="9">
    <source>
        <dbReference type="ARBA" id="ARBA00035649"/>
    </source>
</evidence>
<keyword evidence="8" id="KW-0604">Photosystem II</keyword>
<keyword evidence="7" id="KW-0472">Membrane</keyword>
<keyword evidence="4" id="KW-0934">Plastid</keyword>
<dbReference type="Pfam" id="PF05757">
    <property type="entry name" value="PsbQ"/>
    <property type="match status" value="1"/>
</dbReference>
<evidence type="ECO:0000256" key="4">
    <source>
        <dbReference type="ARBA" id="ARBA00022640"/>
    </source>
</evidence>
<evidence type="ECO:0000313" key="12">
    <source>
        <dbReference type="Proteomes" id="UP001485043"/>
    </source>
</evidence>
<dbReference type="GO" id="GO:0009767">
    <property type="term" value="P:photosynthetic electron transport chain"/>
    <property type="evidence" value="ECO:0007669"/>
    <property type="project" value="TreeGrafter"/>
</dbReference>
<dbReference type="Proteomes" id="UP001485043">
    <property type="component" value="Unassembled WGS sequence"/>
</dbReference>
<evidence type="ECO:0000256" key="1">
    <source>
        <dbReference type="ARBA" id="ARBA00004334"/>
    </source>
</evidence>
<comment type="caution">
    <text evidence="11">The sequence shown here is derived from an EMBL/GenBank/DDBJ whole genome shotgun (WGS) entry which is preliminary data.</text>
</comment>
<dbReference type="Gene3D" id="1.20.120.290">
    <property type="entry name" value="Oxygen-evolving enhancer protein 3 (PsbQ), four-helix up-down bundle"/>
    <property type="match status" value="1"/>
</dbReference>
<comment type="subcellular location">
    <subcellularLocation>
        <location evidence="1">Plastid</location>
        <location evidence="1">Chloroplast thylakoid membrane</location>
    </subcellularLocation>
</comment>
<protein>
    <submittedName>
        <fullName evidence="11">Uncharacterized protein</fullName>
    </submittedName>
</protein>
<gene>
    <name evidence="11" type="ORF">WJX84_010518</name>
</gene>
<dbReference type="InterPro" id="IPR008797">
    <property type="entry name" value="PSII_PsbQ"/>
</dbReference>
<feature type="compositionally biased region" description="Basic and acidic residues" evidence="10">
    <location>
        <begin position="105"/>
        <end position="115"/>
    </location>
</feature>
<evidence type="ECO:0000256" key="7">
    <source>
        <dbReference type="ARBA" id="ARBA00023136"/>
    </source>
</evidence>
<dbReference type="PANTHER" id="PTHR33399:SF3">
    <property type="entry name" value="OXYGEN-EVOLVING ENHANCER PROTEIN 3-1, CHLOROPLASTIC"/>
    <property type="match status" value="1"/>
</dbReference>
<evidence type="ECO:0000256" key="6">
    <source>
        <dbReference type="ARBA" id="ARBA00023078"/>
    </source>
</evidence>
<organism evidence="11 12">
    <name type="scientific">Apatococcus fuscideae</name>
    <dbReference type="NCBI Taxonomy" id="2026836"/>
    <lineage>
        <taxon>Eukaryota</taxon>
        <taxon>Viridiplantae</taxon>
        <taxon>Chlorophyta</taxon>
        <taxon>core chlorophytes</taxon>
        <taxon>Trebouxiophyceae</taxon>
        <taxon>Chlorellales</taxon>
        <taxon>Chlorellaceae</taxon>
        <taxon>Apatococcus</taxon>
    </lineage>
</organism>
<feature type="compositionally biased region" description="Polar residues" evidence="10">
    <location>
        <begin position="92"/>
        <end position="103"/>
    </location>
</feature>
<evidence type="ECO:0000313" key="11">
    <source>
        <dbReference type="EMBL" id="KAK9838615.1"/>
    </source>
</evidence>
<dbReference type="EMBL" id="JALJOV010001882">
    <property type="protein sequence ID" value="KAK9838615.1"/>
    <property type="molecule type" value="Genomic_DNA"/>
</dbReference>
<proteinExistence type="inferred from homology"/>
<dbReference type="InterPro" id="IPR054099">
    <property type="entry name" value="PSII_PsbQ_pln"/>
</dbReference>
<evidence type="ECO:0000256" key="5">
    <source>
        <dbReference type="ARBA" id="ARBA00022946"/>
    </source>
</evidence>
<dbReference type="SUPFAM" id="SSF101112">
    <property type="entry name" value="Oxygen-evolving enhancer protein 3"/>
    <property type="match status" value="1"/>
</dbReference>
<dbReference type="PANTHER" id="PTHR33399">
    <property type="entry name" value="OXYGEN-EVOLVING ENHANCER PROTEIN 3-1, CHLOROPLASTIC"/>
    <property type="match status" value="1"/>
</dbReference>
<keyword evidence="6" id="KW-0793">Thylakoid</keyword>
<feature type="region of interest" description="Disordered" evidence="10">
    <location>
        <begin position="78"/>
        <end position="119"/>
    </location>
</feature>
<dbReference type="GO" id="GO:0009535">
    <property type="term" value="C:chloroplast thylakoid membrane"/>
    <property type="evidence" value="ECO:0007669"/>
    <property type="project" value="UniProtKB-SubCell"/>
</dbReference>
<evidence type="ECO:0000256" key="8">
    <source>
        <dbReference type="ARBA" id="ARBA00023276"/>
    </source>
</evidence>
<evidence type="ECO:0000256" key="2">
    <source>
        <dbReference type="ARBA" id="ARBA00022528"/>
    </source>
</evidence>
<comment type="similarity">
    <text evidence="9">Belongs to the PsbQ family.</text>
</comment>
<dbReference type="GO" id="GO:0005509">
    <property type="term" value="F:calcium ion binding"/>
    <property type="evidence" value="ECO:0007669"/>
    <property type="project" value="InterPro"/>
</dbReference>
<sequence length="211" mass="23600">MAALHTTIPARSGVLLSQTRQRQTNQSRQVVRCSAEPTDRRTALQFLTAIPLLVASPALAQRTERDISDDRKALSAFRSMDQARDTDENQKNRFSMTESSGMSPEQHKQRIKESLSRLQKNVASDISKKHWPRVSNDLRGQMSTLRFDLDALNAATTDKAKRKVAQKAQNAAMKALEELDFIARTNNKENNVDAAYKTAFKQLNSVVASLG</sequence>
<keyword evidence="3" id="KW-0602">Photosynthesis</keyword>
<dbReference type="AlphaFoldDB" id="A0AAW1RXY2"/>
<evidence type="ECO:0000256" key="3">
    <source>
        <dbReference type="ARBA" id="ARBA00022531"/>
    </source>
</evidence>
<dbReference type="GO" id="GO:0009654">
    <property type="term" value="C:photosystem II oxygen evolving complex"/>
    <property type="evidence" value="ECO:0007669"/>
    <property type="project" value="InterPro"/>
</dbReference>
<reference evidence="11 12" key="1">
    <citation type="journal article" date="2024" name="Nat. Commun.">
        <title>Phylogenomics reveals the evolutionary origins of lichenization in chlorophyte algae.</title>
        <authorList>
            <person name="Puginier C."/>
            <person name="Libourel C."/>
            <person name="Otte J."/>
            <person name="Skaloud P."/>
            <person name="Haon M."/>
            <person name="Grisel S."/>
            <person name="Petersen M."/>
            <person name="Berrin J.G."/>
            <person name="Delaux P.M."/>
            <person name="Dal Grande F."/>
            <person name="Keller J."/>
        </authorList>
    </citation>
    <scope>NUCLEOTIDE SEQUENCE [LARGE SCALE GENOMIC DNA]</scope>
    <source>
        <strain evidence="11 12">SAG 2523</strain>
    </source>
</reference>